<keyword evidence="3" id="KW-1185">Reference proteome</keyword>
<proteinExistence type="predicted"/>
<feature type="compositionally biased region" description="Basic residues" evidence="1">
    <location>
        <begin position="88"/>
        <end position="102"/>
    </location>
</feature>
<gene>
    <name evidence="2" type="ORF">OESDEN_05540</name>
</gene>
<feature type="region of interest" description="Disordered" evidence="1">
    <location>
        <begin position="75"/>
        <end position="102"/>
    </location>
</feature>
<evidence type="ECO:0000313" key="2">
    <source>
        <dbReference type="EMBL" id="KHJ94530.1"/>
    </source>
</evidence>
<accession>A0A0B1TGJ4</accession>
<evidence type="ECO:0000256" key="1">
    <source>
        <dbReference type="SAM" id="MobiDB-lite"/>
    </source>
</evidence>
<dbReference type="AlphaFoldDB" id="A0A0B1TGJ4"/>
<reference evidence="2 3" key="1">
    <citation type="submission" date="2014-03" db="EMBL/GenBank/DDBJ databases">
        <title>Draft genome of the hookworm Oesophagostomum dentatum.</title>
        <authorList>
            <person name="Mitreva M."/>
        </authorList>
    </citation>
    <scope>NUCLEOTIDE SEQUENCE [LARGE SCALE GENOMIC DNA]</scope>
    <source>
        <strain evidence="2 3">OD-Hann</strain>
    </source>
</reference>
<name>A0A0B1TGJ4_OESDE</name>
<protein>
    <submittedName>
        <fullName evidence="2">Uncharacterized protein</fullName>
    </submittedName>
</protein>
<evidence type="ECO:0000313" key="3">
    <source>
        <dbReference type="Proteomes" id="UP000053660"/>
    </source>
</evidence>
<sequence>MQLTDDDPLQFEKAVKYFAKASKVKAEPDHCKAKRQPTPAMVRITVEDFTCDHMNKFMERLKQEMNNKKTTAKVLEPSCRKAPQSYSRKGKFTKKLISSRHK</sequence>
<dbReference type="Proteomes" id="UP000053660">
    <property type="component" value="Unassembled WGS sequence"/>
</dbReference>
<organism evidence="2 3">
    <name type="scientific">Oesophagostomum dentatum</name>
    <name type="common">Nodular worm</name>
    <dbReference type="NCBI Taxonomy" id="61180"/>
    <lineage>
        <taxon>Eukaryota</taxon>
        <taxon>Metazoa</taxon>
        <taxon>Ecdysozoa</taxon>
        <taxon>Nematoda</taxon>
        <taxon>Chromadorea</taxon>
        <taxon>Rhabditida</taxon>
        <taxon>Rhabditina</taxon>
        <taxon>Rhabditomorpha</taxon>
        <taxon>Strongyloidea</taxon>
        <taxon>Strongylidae</taxon>
        <taxon>Oesophagostomum</taxon>
    </lineage>
</organism>
<dbReference type="EMBL" id="KN550295">
    <property type="protein sequence ID" value="KHJ94530.1"/>
    <property type="molecule type" value="Genomic_DNA"/>
</dbReference>